<evidence type="ECO:0000313" key="2">
    <source>
        <dbReference type="Proteomes" id="UP000504621"/>
    </source>
</evidence>
<protein>
    <submittedName>
        <fullName evidence="3">F-box/kelch-repeat protein At1g57790-like</fullName>
    </submittedName>
</protein>
<dbReference type="OrthoDB" id="1863935at2759"/>
<dbReference type="Proteomes" id="UP000504621">
    <property type="component" value="Unplaced"/>
</dbReference>
<dbReference type="PANTHER" id="PTHR33127">
    <property type="entry name" value="TRANSMEMBRANE PROTEIN"/>
    <property type="match status" value="1"/>
</dbReference>
<evidence type="ECO:0000313" key="3">
    <source>
        <dbReference type="RefSeq" id="XP_021287694.1"/>
    </source>
</evidence>
<dbReference type="PANTHER" id="PTHR33127:SF35">
    <property type="entry name" value="F-BOX DOMAIN-CONTAINING PROTEIN"/>
    <property type="match status" value="1"/>
</dbReference>
<dbReference type="InterPro" id="IPR005174">
    <property type="entry name" value="KIB1-4_b-propeller"/>
</dbReference>
<dbReference type="Pfam" id="PF03478">
    <property type="entry name" value="Beta-prop_KIB1-4"/>
    <property type="match status" value="1"/>
</dbReference>
<sequence length="193" mass="21956">MDSTFLFNPFTGKIVPFPSHFQYRSTAYMGFSCNPTSSDCFVVAIEKYHPKIRLCFNRLGTQEWSYAEFLDETVFCEKSPVFYQEAFYCLGHGVNLEVLQFTFGGITWEVLPNPTRPCSYHQNFLVECDGELLPVFVGAFGEGVYVFKLNLSSMEWIEVKSLGNFMIYISGSSSLAAMATTPGMENKIYFPIF</sequence>
<proteinExistence type="predicted"/>
<evidence type="ECO:0000259" key="1">
    <source>
        <dbReference type="Pfam" id="PF03478"/>
    </source>
</evidence>
<dbReference type="RefSeq" id="XP_021287694.1">
    <property type="nucleotide sequence ID" value="XM_021432019.1"/>
</dbReference>
<name>A0A6J1AMB7_9ROSI</name>
<dbReference type="AlphaFoldDB" id="A0A6J1AMB7"/>
<reference evidence="3" key="1">
    <citation type="submission" date="2025-08" db="UniProtKB">
        <authorList>
            <consortium name="RefSeq"/>
        </authorList>
    </citation>
    <scope>IDENTIFICATION</scope>
    <source>
        <tissue evidence="3">Leaf</tissue>
    </source>
</reference>
<organism evidence="2 3">
    <name type="scientific">Herrania umbratica</name>
    <dbReference type="NCBI Taxonomy" id="108875"/>
    <lineage>
        <taxon>Eukaryota</taxon>
        <taxon>Viridiplantae</taxon>
        <taxon>Streptophyta</taxon>
        <taxon>Embryophyta</taxon>
        <taxon>Tracheophyta</taxon>
        <taxon>Spermatophyta</taxon>
        <taxon>Magnoliopsida</taxon>
        <taxon>eudicotyledons</taxon>
        <taxon>Gunneridae</taxon>
        <taxon>Pentapetalae</taxon>
        <taxon>rosids</taxon>
        <taxon>malvids</taxon>
        <taxon>Malvales</taxon>
        <taxon>Malvaceae</taxon>
        <taxon>Byttnerioideae</taxon>
        <taxon>Herrania</taxon>
    </lineage>
</organism>
<keyword evidence="2" id="KW-1185">Reference proteome</keyword>
<gene>
    <name evidence="3" type="primary">LOC110419126</name>
</gene>
<feature type="domain" description="KIB1-4 beta-propeller" evidence="1">
    <location>
        <begin position="3"/>
        <end position="190"/>
    </location>
</feature>
<accession>A0A6J1AMB7</accession>
<dbReference type="GeneID" id="110419126"/>